<dbReference type="Proteomes" id="UP000255549">
    <property type="component" value="Unassembled WGS sequence"/>
</dbReference>
<dbReference type="EMBL" id="UHDP01000003">
    <property type="protein sequence ID" value="SUM46496.1"/>
    <property type="molecule type" value="Genomic_DNA"/>
</dbReference>
<protein>
    <submittedName>
        <fullName evidence="1">Uncharacterized protein</fullName>
    </submittedName>
</protein>
<gene>
    <name evidence="1" type="ORF">NCTC11048_01549</name>
</gene>
<name>A0A380G7T6_STAIN</name>
<dbReference type="AlphaFoldDB" id="A0A380G7T6"/>
<keyword evidence="2" id="KW-1185">Reference proteome</keyword>
<proteinExistence type="predicted"/>
<evidence type="ECO:0000313" key="1">
    <source>
        <dbReference type="EMBL" id="SUM46496.1"/>
    </source>
</evidence>
<reference evidence="1 2" key="1">
    <citation type="submission" date="2018-06" db="EMBL/GenBank/DDBJ databases">
        <authorList>
            <consortium name="Pathogen Informatics"/>
            <person name="Doyle S."/>
        </authorList>
    </citation>
    <scope>NUCLEOTIDE SEQUENCE [LARGE SCALE GENOMIC DNA]</scope>
    <source>
        <strain evidence="2">NCTC 11048</strain>
    </source>
</reference>
<accession>A0A380G7T6</accession>
<organism evidence="1 2">
    <name type="scientific">Staphylococcus intermedius NCTC 11048</name>
    <dbReference type="NCBI Taxonomy" id="1141106"/>
    <lineage>
        <taxon>Bacteria</taxon>
        <taxon>Bacillati</taxon>
        <taxon>Bacillota</taxon>
        <taxon>Bacilli</taxon>
        <taxon>Bacillales</taxon>
        <taxon>Staphylococcaceae</taxon>
        <taxon>Staphylococcus</taxon>
        <taxon>Staphylococcus intermedius group</taxon>
    </lineage>
</organism>
<evidence type="ECO:0000313" key="2">
    <source>
        <dbReference type="Proteomes" id="UP000255549"/>
    </source>
</evidence>
<sequence length="41" mass="4658">MDTGQWLGCGVILHAIPKYGIIFEAETHWVVTTYRKELGHS</sequence>